<gene>
    <name evidence="2" type="ORF">Q5H93_03170</name>
</gene>
<comment type="caution">
    <text evidence="2">The sequence shown here is derived from an EMBL/GenBank/DDBJ whole genome shotgun (WGS) entry which is preliminary data.</text>
</comment>
<proteinExistence type="predicted"/>
<feature type="signal peptide" evidence="1">
    <location>
        <begin position="1"/>
        <end position="25"/>
    </location>
</feature>
<dbReference type="RefSeq" id="WP_305005036.1">
    <property type="nucleotide sequence ID" value="NZ_JAUQSY010000002.1"/>
</dbReference>
<evidence type="ECO:0000256" key="1">
    <source>
        <dbReference type="SAM" id="SignalP"/>
    </source>
</evidence>
<dbReference type="Proteomes" id="UP001176429">
    <property type="component" value="Unassembled WGS sequence"/>
</dbReference>
<evidence type="ECO:0000313" key="2">
    <source>
        <dbReference type="EMBL" id="MDO7873720.1"/>
    </source>
</evidence>
<organism evidence="2 3">
    <name type="scientific">Hymenobacter aranciens</name>
    <dbReference type="NCBI Taxonomy" id="3063996"/>
    <lineage>
        <taxon>Bacteria</taxon>
        <taxon>Pseudomonadati</taxon>
        <taxon>Bacteroidota</taxon>
        <taxon>Cytophagia</taxon>
        <taxon>Cytophagales</taxon>
        <taxon>Hymenobacteraceae</taxon>
        <taxon>Hymenobacter</taxon>
    </lineage>
</organism>
<reference evidence="2" key="1">
    <citation type="submission" date="2023-07" db="EMBL/GenBank/DDBJ databases">
        <authorList>
            <person name="Kim M.K."/>
        </authorList>
    </citation>
    <scope>NUCLEOTIDE SEQUENCE</scope>
    <source>
        <strain evidence="2">ASUV-10-1</strain>
    </source>
</reference>
<keyword evidence="3" id="KW-1185">Reference proteome</keyword>
<keyword evidence="1" id="KW-0732">Signal</keyword>
<evidence type="ECO:0000313" key="3">
    <source>
        <dbReference type="Proteomes" id="UP001176429"/>
    </source>
</evidence>
<name>A0ABT9B628_9BACT</name>
<feature type="chain" id="PRO_5046352264" description="Gliding motility-associated C-terminal domain-containing protein" evidence="1">
    <location>
        <begin position="26"/>
        <end position="169"/>
    </location>
</feature>
<sequence length="169" mass="17645">MKAKHSFVGLLFWLLTAFCSSSVSAQTGTWSIGLPSAVCAGQETQLQLNVGTDITAANYVTVDGGNVIAGPSKNGNVISLTVRWGNQNDRGSVVVNLTRTVTNQDGTTSTVPVDSNPTNCGLRNFYSRAPQQINGTSTYSLPLCSGGSPITLSVPVETYTGIPSETIAD</sequence>
<protein>
    <recommendedName>
        <fullName evidence="4">Gliding motility-associated C-terminal domain-containing protein</fullName>
    </recommendedName>
</protein>
<dbReference type="EMBL" id="JAUQSY010000002">
    <property type="protein sequence ID" value="MDO7873720.1"/>
    <property type="molecule type" value="Genomic_DNA"/>
</dbReference>
<evidence type="ECO:0008006" key="4">
    <source>
        <dbReference type="Google" id="ProtNLM"/>
    </source>
</evidence>
<accession>A0ABT9B628</accession>